<dbReference type="Proteomes" id="UP000077755">
    <property type="component" value="Chromosome 1"/>
</dbReference>
<reference evidence="5" key="2">
    <citation type="submission" date="2022-03" db="EMBL/GenBank/DDBJ databases">
        <title>Draft title - Genomic analysis of global carrot germplasm unveils the trajectory of domestication and the origin of high carotenoid orange carrot.</title>
        <authorList>
            <person name="Iorizzo M."/>
            <person name="Ellison S."/>
            <person name="Senalik D."/>
            <person name="Macko-Podgorni A."/>
            <person name="Grzebelus D."/>
            <person name="Bostan H."/>
            <person name="Rolling W."/>
            <person name="Curaba J."/>
            <person name="Simon P."/>
        </authorList>
    </citation>
    <scope>NUCLEOTIDE SEQUENCE</scope>
    <source>
        <tissue evidence="5">Leaf</tissue>
    </source>
</reference>
<evidence type="ECO:0000256" key="2">
    <source>
        <dbReference type="ARBA" id="ARBA00022475"/>
    </source>
</evidence>
<dbReference type="SUPFAM" id="SSF56112">
    <property type="entry name" value="Protein kinase-like (PK-like)"/>
    <property type="match status" value="1"/>
</dbReference>
<keyword evidence="2" id="KW-0472">Membrane</keyword>
<dbReference type="InterPro" id="IPR000719">
    <property type="entry name" value="Prot_kinase_dom"/>
</dbReference>
<sequence length="267" mass="29729">MSATTNLKIFKLIDLIKATSNFEEVLGKGGSIDVFKGWVHEKSYDPSTPDIGLPVAVKRFIPEREPGHKKWQMELDLSREYSHPNFVKLVGYCCEAQEHLLVYEYMQNSGLDTHIFKSASQTMKTARIALPLQARLKIIMGAARCLAFLHTSEQSVIYGDFKTSRILLDGKFIAKLSPQGLTRLAPSDSNTERYDGALHDAASESSKPFREGSVNLQIPFVQLMARNYAGKAHEPIDPRFLVSDRMTGKSVCLDSSGQTFSKPASIV</sequence>
<evidence type="ECO:0000313" key="6">
    <source>
        <dbReference type="Proteomes" id="UP000077755"/>
    </source>
</evidence>
<accession>A0A166H5C9</accession>
<dbReference type="Gene3D" id="3.30.200.20">
    <property type="entry name" value="Phosphorylase Kinase, domain 1"/>
    <property type="match status" value="1"/>
</dbReference>
<dbReference type="PROSITE" id="PS50011">
    <property type="entry name" value="PROTEIN_KINASE_DOM"/>
    <property type="match status" value="1"/>
</dbReference>
<evidence type="ECO:0000256" key="1">
    <source>
        <dbReference type="ARBA" id="ARBA00004236"/>
    </source>
</evidence>
<dbReference type="EMBL" id="CP093343">
    <property type="protein sequence ID" value="WOG83323.1"/>
    <property type="molecule type" value="Genomic_DNA"/>
</dbReference>
<evidence type="ECO:0000313" key="4">
    <source>
        <dbReference type="EMBL" id="KZN09745.1"/>
    </source>
</evidence>
<dbReference type="InterPro" id="IPR001245">
    <property type="entry name" value="Ser-Thr/Tyr_kinase_cat_dom"/>
</dbReference>
<dbReference type="Pfam" id="PF07714">
    <property type="entry name" value="PK_Tyr_Ser-Thr"/>
    <property type="match status" value="1"/>
</dbReference>
<dbReference type="InterPro" id="IPR050823">
    <property type="entry name" value="Plant_Ser_Thr_Prot_Kinase"/>
</dbReference>
<comment type="subcellular location">
    <subcellularLocation>
        <location evidence="1">Cell membrane</location>
    </subcellularLocation>
</comment>
<keyword evidence="6" id="KW-1185">Reference proteome</keyword>
<dbReference type="InterPro" id="IPR011009">
    <property type="entry name" value="Kinase-like_dom_sf"/>
</dbReference>
<dbReference type="AlphaFoldDB" id="A0A166H5C9"/>
<evidence type="ECO:0000313" key="5">
    <source>
        <dbReference type="EMBL" id="WOG83323.1"/>
    </source>
</evidence>
<name>A0A166H5C9_DAUCS</name>
<protein>
    <recommendedName>
        <fullName evidence="3">Protein kinase domain-containing protein</fullName>
    </recommendedName>
</protein>
<reference evidence="4" key="1">
    <citation type="journal article" date="2016" name="Nat. Genet.">
        <title>A high-quality carrot genome assembly provides new insights into carotenoid accumulation and asterid genome evolution.</title>
        <authorList>
            <person name="Iorizzo M."/>
            <person name="Ellison S."/>
            <person name="Senalik D."/>
            <person name="Zeng P."/>
            <person name="Satapoomin P."/>
            <person name="Huang J."/>
            <person name="Bowman M."/>
            <person name="Iovene M."/>
            <person name="Sanseverino W."/>
            <person name="Cavagnaro P."/>
            <person name="Yildiz M."/>
            <person name="Macko-Podgorni A."/>
            <person name="Moranska E."/>
            <person name="Grzebelus E."/>
            <person name="Grzebelus D."/>
            <person name="Ashrafi H."/>
            <person name="Zheng Z."/>
            <person name="Cheng S."/>
            <person name="Spooner D."/>
            <person name="Van Deynze A."/>
            <person name="Simon P."/>
        </authorList>
    </citation>
    <scope>NUCLEOTIDE SEQUENCE [LARGE SCALE GENOMIC DNA]</scope>
    <source>
        <tissue evidence="4">Leaf</tissue>
    </source>
</reference>
<proteinExistence type="predicted"/>
<dbReference type="GO" id="GO:0005524">
    <property type="term" value="F:ATP binding"/>
    <property type="evidence" value="ECO:0007669"/>
    <property type="project" value="InterPro"/>
</dbReference>
<dbReference type="PANTHER" id="PTHR45621">
    <property type="entry name" value="OS01G0588500 PROTEIN-RELATED"/>
    <property type="match status" value="1"/>
</dbReference>
<gene>
    <name evidence="4" type="ORF">DCAR_002401</name>
    <name evidence="5" type="ORF">DCAR_0102498</name>
</gene>
<dbReference type="GO" id="GO:0005886">
    <property type="term" value="C:plasma membrane"/>
    <property type="evidence" value="ECO:0007669"/>
    <property type="project" value="UniProtKB-SubCell"/>
</dbReference>
<organism evidence="4">
    <name type="scientific">Daucus carota subsp. sativus</name>
    <name type="common">Carrot</name>
    <dbReference type="NCBI Taxonomy" id="79200"/>
    <lineage>
        <taxon>Eukaryota</taxon>
        <taxon>Viridiplantae</taxon>
        <taxon>Streptophyta</taxon>
        <taxon>Embryophyta</taxon>
        <taxon>Tracheophyta</taxon>
        <taxon>Spermatophyta</taxon>
        <taxon>Magnoliopsida</taxon>
        <taxon>eudicotyledons</taxon>
        <taxon>Gunneridae</taxon>
        <taxon>Pentapetalae</taxon>
        <taxon>asterids</taxon>
        <taxon>campanulids</taxon>
        <taxon>Apiales</taxon>
        <taxon>Apiaceae</taxon>
        <taxon>Apioideae</taxon>
        <taxon>Scandiceae</taxon>
        <taxon>Daucinae</taxon>
        <taxon>Daucus</taxon>
        <taxon>Daucus sect. Daucus</taxon>
    </lineage>
</organism>
<dbReference type="Gramene" id="KZN09745">
    <property type="protein sequence ID" value="KZN09745"/>
    <property type="gene ID" value="DCAR_002401"/>
</dbReference>
<evidence type="ECO:0000259" key="3">
    <source>
        <dbReference type="PROSITE" id="PS50011"/>
    </source>
</evidence>
<dbReference type="GO" id="GO:0004672">
    <property type="term" value="F:protein kinase activity"/>
    <property type="evidence" value="ECO:0007669"/>
    <property type="project" value="InterPro"/>
</dbReference>
<dbReference type="Gene3D" id="1.10.510.10">
    <property type="entry name" value="Transferase(Phosphotransferase) domain 1"/>
    <property type="match status" value="1"/>
</dbReference>
<dbReference type="EMBL" id="LNRQ01000001">
    <property type="protein sequence ID" value="KZN09745.1"/>
    <property type="molecule type" value="Genomic_DNA"/>
</dbReference>
<feature type="domain" description="Protein kinase" evidence="3">
    <location>
        <begin position="20"/>
        <end position="267"/>
    </location>
</feature>
<keyword evidence="2" id="KW-1003">Cell membrane</keyword>